<name>A0A8J3NWA9_9ACTN</name>
<dbReference type="Proteomes" id="UP000619293">
    <property type="component" value="Unassembled WGS sequence"/>
</dbReference>
<proteinExistence type="predicted"/>
<dbReference type="EMBL" id="BONG01000115">
    <property type="protein sequence ID" value="GIF94736.1"/>
    <property type="molecule type" value="Genomic_DNA"/>
</dbReference>
<gene>
    <name evidence="1" type="ORF">Cch02nite_81800</name>
</gene>
<sequence length="100" mass="10927">MALHLKRDHRGRQYFAISCDDCGTRFTAFDDGCYHYASLRLEAVLAGWDAPTGPDPAHRCPDCVGDGNRVRRDTGLSPAANPVGMCDRAAQHGTSVTHRL</sequence>
<keyword evidence="2" id="KW-1185">Reference proteome</keyword>
<reference evidence="1 2" key="1">
    <citation type="submission" date="2021-01" db="EMBL/GenBank/DDBJ databases">
        <title>Whole genome shotgun sequence of Catellatospora chokoriensis NBRC 107358.</title>
        <authorList>
            <person name="Komaki H."/>
            <person name="Tamura T."/>
        </authorList>
    </citation>
    <scope>NUCLEOTIDE SEQUENCE [LARGE SCALE GENOMIC DNA]</scope>
    <source>
        <strain evidence="1 2">NBRC 107358</strain>
    </source>
</reference>
<dbReference type="AlphaFoldDB" id="A0A8J3NWA9"/>
<accession>A0A8J3NWA9</accession>
<evidence type="ECO:0000313" key="1">
    <source>
        <dbReference type="EMBL" id="GIF94736.1"/>
    </source>
</evidence>
<organism evidence="1 2">
    <name type="scientific">Catellatospora chokoriensis</name>
    <dbReference type="NCBI Taxonomy" id="310353"/>
    <lineage>
        <taxon>Bacteria</taxon>
        <taxon>Bacillati</taxon>
        <taxon>Actinomycetota</taxon>
        <taxon>Actinomycetes</taxon>
        <taxon>Micromonosporales</taxon>
        <taxon>Micromonosporaceae</taxon>
        <taxon>Catellatospora</taxon>
    </lineage>
</organism>
<comment type="caution">
    <text evidence="1">The sequence shown here is derived from an EMBL/GenBank/DDBJ whole genome shotgun (WGS) entry which is preliminary data.</text>
</comment>
<protein>
    <submittedName>
        <fullName evidence="1">Uncharacterized protein</fullName>
    </submittedName>
</protein>
<evidence type="ECO:0000313" key="2">
    <source>
        <dbReference type="Proteomes" id="UP000619293"/>
    </source>
</evidence>